<comment type="subcellular location">
    <subcellularLocation>
        <location evidence="1">Membrane</location>
        <topology evidence="1">Multi-pass membrane protein</topology>
    </subcellularLocation>
</comment>
<dbReference type="AlphaFoldDB" id="A0A8D9EG93"/>
<feature type="domain" description="Peptidase S54 rhomboid" evidence="7">
    <location>
        <begin position="138"/>
        <end position="282"/>
    </location>
</feature>
<dbReference type="PANTHER" id="PTHR45840">
    <property type="entry name" value="RHOMBOID-RELATED PROTEIN"/>
    <property type="match status" value="1"/>
</dbReference>
<dbReference type="Pfam" id="PF01694">
    <property type="entry name" value="Rhomboid"/>
    <property type="match status" value="1"/>
</dbReference>
<dbReference type="EMBL" id="HBUF01534696">
    <property type="protein sequence ID" value="CAG6752893.1"/>
    <property type="molecule type" value="Transcribed_RNA"/>
</dbReference>
<dbReference type="EMBL" id="HBUF01534699">
    <property type="protein sequence ID" value="CAG6752896.1"/>
    <property type="molecule type" value="Transcribed_RNA"/>
</dbReference>
<comment type="similarity">
    <text evidence="2">Belongs to the peptidase S54 family.</text>
</comment>
<dbReference type="Gene3D" id="1.20.1540.10">
    <property type="entry name" value="Rhomboid-like"/>
    <property type="match status" value="1"/>
</dbReference>
<evidence type="ECO:0000256" key="2">
    <source>
        <dbReference type="ARBA" id="ARBA00009045"/>
    </source>
</evidence>
<organism evidence="8">
    <name type="scientific">Cacopsylla melanoneura</name>
    <dbReference type="NCBI Taxonomy" id="428564"/>
    <lineage>
        <taxon>Eukaryota</taxon>
        <taxon>Metazoa</taxon>
        <taxon>Ecdysozoa</taxon>
        <taxon>Arthropoda</taxon>
        <taxon>Hexapoda</taxon>
        <taxon>Insecta</taxon>
        <taxon>Pterygota</taxon>
        <taxon>Neoptera</taxon>
        <taxon>Paraneoptera</taxon>
        <taxon>Hemiptera</taxon>
        <taxon>Sternorrhyncha</taxon>
        <taxon>Psylloidea</taxon>
        <taxon>Psyllidae</taxon>
        <taxon>Psyllinae</taxon>
        <taxon>Cacopsylla</taxon>
    </lineage>
</organism>
<proteinExistence type="inferred from homology"/>
<feature type="transmembrane region" description="Helical" evidence="6">
    <location>
        <begin position="293"/>
        <end position="314"/>
    </location>
</feature>
<dbReference type="InterPro" id="IPR051739">
    <property type="entry name" value="Rhomboid_IM_Serine_Proteases"/>
</dbReference>
<feature type="transmembrane region" description="Helical" evidence="6">
    <location>
        <begin position="230"/>
        <end position="251"/>
    </location>
</feature>
<keyword evidence="5 6" id="KW-0472">Membrane</keyword>
<keyword evidence="4 6" id="KW-1133">Transmembrane helix</keyword>
<dbReference type="SUPFAM" id="SSF144091">
    <property type="entry name" value="Rhomboid-like"/>
    <property type="match status" value="1"/>
</dbReference>
<feature type="transmembrane region" description="Helical" evidence="6">
    <location>
        <begin position="263"/>
        <end position="281"/>
    </location>
</feature>
<evidence type="ECO:0000256" key="4">
    <source>
        <dbReference type="ARBA" id="ARBA00022989"/>
    </source>
</evidence>
<feature type="transmembrane region" description="Helical" evidence="6">
    <location>
        <begin position="96"/>
        <end position="116"/>
    </location>
</feature>
<evidence type="ECO:0000256" key="5">
    <source>
        <dbReference type="ARBA" id="ARBA00023136"/>
    </source>
</evidence>
<dbReference type="GO" id="GO:0004252">
    <property type="term" value="F:serine-type endopeptidase activity"/>
    <property type="evidence" value="ECO:0007669"/>
    <property type="project" value="InterPro"/>
</dbReference>
<reference evidence="8" key="1">
    <citation type="submission" date="2021-05" db="EMBL/GenBank/DDBJ databases">
        <authorList>
            <person name="Alioto T."/>
            <person name="Alioto T."/>
            <person name="Gomez Garrido J."/>
        </authorList>
    </citation>
    <scope>NUCLEOTIDE SEQUENCE</scope>
</reference>
<feature type="transmembrane region" description="Helical" evidence="6">
    <location>
        <begin position="176"/>
        <end position="196"/>
    </location>
</feature>
<protein>
    <submittedName>
        <fullName evidence="8">Rhomboid-related protein 3</fullName>
    </submittedName>
</protein>
<dbReference type="PANTHER" id="PTHR45840:SF8">
    <property type="entry name" value="RHOMBOID PROTEASE"/>
    <property type="match status" value="1"/>
</dbReference>
<evidence type="ECO:0000256" key="3">
    <source>
        <dbReference type="ARBA" id="ARBA00022692"/>
    </source>
</evidence>
<evidence type="ECO:0000313" key="8">
    <source>
        <dbReference type="EMBL" id="CAG6752893.1"/>
    </source>
</evidence>
<dbReference type="GO" id="GO:0016020">
    <property type="term" value="C:membrane"/>
    <property type="evidence" value="ECO:0007669"/>
    <property type="project" value="UniProtKB-SubCell"/>
</dbReference>
<sequence>MSGRQVEIPLDMPNQLYPNLGEEDVVKVLHHRKQKWNSLNGYVQRTVVPRHKRQNWNKFTIPQNPSKFLKIGTNLQSTSDTDGVYEDEYSCIPPPVIMILISAIEVAIFLYDAMIIGDTYSLRGPMAQTLIYNPFHRAEAWRFVTYMFVHVGGFHLIVNLLVQILLGIPLEMVHRWWRVLIIYLAGVLAGSLATSITDPHVYLAGASGGVYALIAAHIATIIMNWSEMEFAGFQTFIFFMLATLDIGNAVYNRYSDKPDPIGYTAHIGGALAGLLVGIYLLRNLEVKSHERFLFWAALIVSFILFGVGIAWNVLDPSHWK</sequence>
<keyword evidence="3 6" id="KW-0812">Transmembrane</keyword>
<accession>A0A8D9EG93</accession>
<dbReference type="InterPro" id="IPR022764">
    <property type="entry name" value="Peptidase_S54_rhomboid_dom"/>
</dbReference>
<name>A0A8D9EG93_9HEMI</name>
<evidence type="ECO:0000256" key="1">
    <source>
        <dbReference type="ARBA" id="ARBA00004141"/>
    </source>
</evidence>
<evidence type="ECO:0000259" key="7">
    <source>
        <dbReference type="Pfam" id="PF01694"/>
    </source>
</evidence>
<evidence type="ECO:0000256" key="6">
    <source>
        <dbReference type="SAM" id="Phobius"/>
    </source>
</evidence>
<dbReference type="InterPro" id="IPR035952">
    <property type="entry name" value="Rhomboid-like_sf"/>
</dbReference>
<feature type="transmembrane region" description="Helical" evidence="6">
    <location>
        <begin position="143"/>
        <end position="164"/>
    </location>
</feature>
<feature type="transmembrane region" description="Helical" evidence="6">
    <location>
        <begin position="202"/>
        <end position="223"/>
    </location>
</feature>